<evidence type="ECO:0000256" key="4">
    <source>
        <dbReference type="ARBA" id="ARBA00022833"/>
    </source>
</evidence>
<evidence type="ECO:0000259" key="6">
    <source>
        <dbReference type="Pfam" id="PF02900"/>
    </source>
</evidence>
<feature type="domain" description="Extradiol ring-cleavage dioxygenase class III enzyme subunit B" evidence="6">
    <location>
        <begin position="34"/>
        <end position="263"/>
    </location>
</feature>
<evidence type="ECO:0000256" key="2">
    <source>
        <dbReference type="ARBA" id="ARBA00007581"/>
    </source>
</evidence>
<dbReference type="Pfam" id="PF02900">
    <property type="entry name" value="LigB"/>
    <property type="match status" value="1"/>
</dbReference>
<name>A0ABS0F0B6_9BACL</name>
<evidence type="ECO:0000256" key="3">
    <source>
        <dbReference type="ARBA" id="ARBA00022723"/>
    </source>
</evidence>
<organism evidence="7 8">
    <name type="scientific">Alicyclobacillus mali</name>
    <name type="common">ex Roth et al. 2021</name>
    <dbReference type="NCBI Taxonomy" id="1123961"/>
    <lineage>
        <taxon>Bacteria</taxon>
        <taxon>Bacillati</taxon>
        <taxon>Bacillota</taxon>
        <taxon>Bacilli</taxon>
        <taxon>Bacillales</taxon>
        <taxon>Alicyclobacillaceae</taxon>
        <taxon>Alicyclobacillus</taxon>
    </lineage>
</organism>
<keyword evidence="4" id="KW-0862">Zinc</keyword>
<evidence type="ECO:0000313" key="7">
    <source>
        <dbReference type="EMBL" id="MBF8376752.1"/>
    </source>
</evidence>
<comment type="cofactor">
    <cofactor evidence="1">
        <name>Zn(2+)</name>
        <dbReference type="ChEBI" id="CHEBI:29105"/>
    </cofactor>
</comment>
<dbReference type="CDD" id="cd07363">
    <property type="entry name" value="45_DOPA_Dioxygenase"/>
    <property type="match status" value="1"/>
</dbReference>
<dbReference type="PANTHER" id="PTHR30096">
    <property type="entry name" value="4,5-DOPA DIOXYGENASE EXTRADIOL-LIKE PROTEIN"/>
    <property type="match status" value="1"/>
</dbReference>
<evidence type="ECO:0000256" key="5">
    <source>
        <dbReference type="ARBA" id="ARBA00023002"/>
    </source>
</evidence>
<keyword evidence="5" id="KW-0560">Oxidoreductase</keyword>
<dbReference type="PIRSF" id="PIRSF006157">
    <property type="entry name" value="Doxgns_DODA"/>
    <property type="match status" value="1"/>
</dbReference>
<accession>A0ABS0F0B6</accession>
<keyword evidence="7" id="KW-0223">Dioxygenase</keyword>
<keyword evidence="3" id="KW-0479">Metal-binding</keyword>
<dbReference type="InterPro" id="IPR004183">
    <property type="entry name" value="Xdiol_dOase_suB"/>
</dbReference>
<keyword evidence="8" id="KW-1185">Reference proteome</keyword>
<evidence type="ECO:0000313" key="8">
    <source>
        <dbReference type="Proteomes" id="UP000642910"/>
    </source>
</evidence>
<comment type="caution">
    <text evidence="7">The sequence shown here is derived from an EMBL/GenBank/DDBJ whole genome shotgun (WGS) entry which is preliminary data.</text>
</comment>
<gene>
    <name evidence="7" type="ORF">IW967_02525</name>
</gene>
<dbReference type="RefSeq" id="WP_195867016.1">
    <property type="nucleotide sequence ID" value="NZ_JADPKZ010000025.1"/>
</dbReference>
<sequence>MTRVMPSLFIAHGSPLVAIENSVYGRYLDRLSRDLPVPRSIVVFSAHWTEGCQTISASPHPDTIHDFYGFPEALYQIRYPAPGDPALAARIQELLVNAGIEARLAPSRGFDHGVWTILSRIFPDASIPVVSMSVDPTLRPEHQFQIGRALASLRQEGVLMIGSGATVHNLRMLQWNRENGQPEAWAEEFERWLESRISEGDVDALFAYREEAPYADWAAPSWGVEHLIPLFYAMGAGHEQRKGRLLHRDWQYGSLANSVYVFGELV</sequence>
<comment type="similarity">
    <text evidence="2">Belongs to the DODA-type extradiol aromatic ring-opening dioxygenase family.</text>
</comment>
<dbReference type="Gene3D" id="3.40.830.10">
    <property type="entry name" value="LigB-like"/>
    <property type="match status" value="1"/>
</dbReference>
<dbReference type="Proteomes" id="UP000642910">
    <property type="component" value="Unassembled WGS sequence"/>
</dbReference>
<dbReference type="SUPFAM" id="SSF53213">
    <property type="entry name" value="LigB-like"/>
    <property type="match status" value="1"/>
</dbReference>
<dbReference type="EMBL" id="JADPKZ010000025">
    <property type="protein sequence ID" value="MBF8376752.1"/>
    <property type="molecule type" value="Genomic_DNA"/>
</dbReference>
<dbReference type="InterPro" id="IPR014436">
    <property type="entry name" value="Extradiol_dOase_DODA"/>
</dbReference>
<protein>
    <submittedName>
        <fullName evidence="7">Dioxygenase</fullName>
    </submittedName>
</protein>
<dbReference type="PANTHER" id="PTHR30096:SF0">
    <property type="entry name" value="4,5-DOPA DIOXYGENASE EXTRADIOL-LIKE PROTEIN"/>
    <property type="match status" value="1"/>
</dbReference>
<evidence type="ECO:0000256" key="1">
    <source>
        <dbReference type="ARBA" id="ARBA00001947"/>
    </source>
</evidence>
<reference evidence="7 8" key="1">
    <citation type="submission" date="2020-11" db="EMBL/GenBank/DDBJ databases">
        <title>Genomic insight of Alicyclobacillus mali FL 18 reveals a new arsenic-resistant strain, with potential in environmental biotechnology.</title>
        <authorList>
            <person name="Fiorentino G."/>
            <person name="Gallo G."/>
            <person name="Aulitto M."/>
        </authorList>
    </citation>
    <scope>NUCLEOTIDE SEQUENCE [LARGE SCALE GENOMIC DNA]</scope>
    <source>
        <strain evidence="7 8">FL 18</strain>
    </source>
</reference>
<proteinExistence type="inferred from homology"/>
<dbReference type="GO" id="GO:0051213">
    <property type="term" value="F:dioxygenase activity"/>
    <property type="evidence" value="ECO:0007669"/>
    <property type="project" value="UniProtKB-KW"/>
</dbReference>